<evidence type="ECO:0000313" key="12">
    <source>
        <dbReference type="EMBL" id="QHT77197.1"/>
    </source>
</evidence>
<dbReference type="EMBL" id="MN739916">
    <property type="protein sequence ID" value="QHT77197.1"/>
    <property type="molecule type" value="Genomic_DNA"/>
</dbReference>
<keyword evidence="4 10" id="KW-1133">Transmembrane helix</keyword>
<dbReference type="InterPro" id="IPR000538">
    <property type="entry name" value="Link_dom"/>
</dbReference>
<name>A0A6C0H9W1_9ZZZZ</name>
<keyword evidence="3" id="KW-0732">Signal</keyword>
<accession>A0A6C0H9W1</accession>
<dbReference type="Gene3D" id="3.10.100.10">
    <property type="entry name" value="Mannose-Binding Protein A, subunit A"/>
    <property type="match status" value="1"/>
</dbReference>
<feature type="transmembrane region" description="Helical" evidence="10">
    <location>
        <begin position="21"/>
        <end position="45"/>
    </location>
</feature>
<dbReference type="Pfam" id="PF00193">
    <property type="entry name" value="Xlink"/>
    <property type="match status" value="1"/>
</dbReference>
<evidence type="ECO:0000256" key="2">
    <source>
        <dbReference type="ARBA" id="ARBA00022692"/>
    </source>
</evidence>
<comment type="subcellular location">
    <subcellularLocation>
        <location evidence="1">Membrane</location>
        <topology evidence="1">Single-pass membrane protein</topology>
    </subcellularLocation>
</comment>
<protein>
    <recommendedName>
        <fullName evidence="11">Link domain-containing protein</fullName>
    </recommendedName>
</protein>
<dbReference type="PANTHER" id="PTHR10225:SF5">
    <property type="entry name" value="C-TYPE LECTIN DOMAIN-CONTAINING PROTEIN"/>
    <property type="match status" value="1"/>
</dbReference>
<keyword evidence="7" id="KW-0675">Receptor</keyword>
<evidence type="ECO:0000256" key="6">
    <source>
        <dbReference type="ARBA" id="ARBA00023157"/>
    </source>
</evidence>
<keyword evidence="2 10" id="KW-0812">Transmembrane</keyword>
<feature type="region of interest" description="Disordered" evidence="9">
    <location>
        <begin position="82"/>
        <end position="101"/>
    </location>
</feature>
<dbReference type="InterPro" id="IPR043210">
    <property type="entry name" value="CD44_antigen-like"/>
</dbReference>
<dbReference type="InterPro" id="IPR016186">
    <property type="entry name" value="C-type_lectin-like/link_sf"/>
</dbReference>
<evidence type="ECO:0000259" key="11">
    <source>
        <dbReference type="PROSITE" id="PS50963"/>
    </source>
</evidence>
<evidence type="ECO:0000256" key="3">
    <source>
        <dbReference type="ARBA" id="ARBA00022729"/>
    </source>
</evidence>
<dbReference type="GO" id="GO:0007155">
    <property type="term" value="P:cell adhesion"/>
    <property type="evidence" value="ECO:0007669"/>
    <property type="project" value="InterPro"/>
</dbReference>
<proteinExistence type="predicted"/>
<dbReference type="SMART" id="SM00445">
    <property type="entry name" value="LINK"/>
    <property type="match status" value="1"/>
</dbReference>
<evidence type="ECO:0000256" key="5">
    <source>
        <dbReference type="ARBA" id="ARBA00023136"/>
    </source>
</evidence>
<organism evidence="12">
    <name type="scientific">viral metagenome</name>
    <dbReference type="NCBI Taxonomy" id="1070528"/>
    <lineage>
        <taxon>unclassified sequences</taxon>
        <taxon>metagenomes</taxon>
        <taxon>organismal metagenomes</taxon>
    </lineage>
</organism>
<evidence type="ECO:0000256" key="8">
    <source>
        <dbReference type="ARBA" id="ARBA00023180"/>
    </source>
</evidence>
<feature type="domain" description="Link" evidence="11">
    <location>
        <begin position="177"/>
        <end position="277"/>
    </location>
</feature>
<evidence type="ECO:0000256" key="10">
    <source>
        <dbReference type="SAM" id="Phobius"/>
    </source>
</evidence>
<dbReference type="GO" id="GO:0005540">
    <property type="term" value="F:hyaluronic acid binding"/>
    <property type="evidence" value="ECO:0007669"/>
    <property type="project" value="InterPro"/>
</dbReference>
<evidence type="ECO:0000256" key="7">
    <source>
        <dbReference type="ARBA" id="ARBA00023170"/>
    </source>
</evidence>
<dbReference type="AlphaFoldDB" id="A0A6C0H9W1"/>
<dbReference type="GO" id="GO:0004888">
    <property type="term" value="F:transmembrane signaling receptor activity"/>
    <property type="evidence" value="ECO:0007669"/>
    <property type="project" value="TreeGrafter"/>
</dbReference>
<dbReference type="GO" id="GO:0005886">
    <property type="term" value="C:plasma membrane"/>
    <property type="evidence" value="ECO:0007669"/>
    <property type="project" value="TreeGrafter"/>
</dbReference>
<dbReference type="SUPFAM" id="SSF56436">
    <property type="entry name" value="C-type lectin-like"/>
    <property type="match status" value="1"/>
</dbReference>
<keyword evidence="8" id="KW-0325">Glycoprotein</keyword>
<dbReference type="PROSITE" id="PS50963">
    <property type="entry name" value="LINK_2"/>
    <property type="match status" value="1"/>
</dbReference>
<feature type="transmembrane region" description="Helical" evidence="10">
    <location>
        <begin position="112"/>
        <end position="134"/>
    </location>
</feature>
<dbReference type="PANTHER" id="PTHR10225">
    <property type="entry name" value="HYALURONAN RECEPTOR"/>
    <property type="match status" value="1"/>
</dbReference>
<reference evidence="12" key="1">
    <citation type="journal article" date="2020" name="Nature">
        <title>Giant virus diversity and host interactions through global metagenomics.</title>
        <authorList>
            <person name="Schulz F."/>
            <person name="Roux S."/>
            <person name="Paez-Espino D."/>
            <person name="Jungbluth S."/>
            <person name="Walsh D.A."/>
            <person name="Denef V.J."/>
            <person name="McMahon K.D."/>
            <person name="Konstantinidis K.T."/>
            <person name="Eloe-Fadrosh E.A."/>
            <person name="Kyrpides N.C."/>
            <person name="Woyke T."/>
        </authorList>
    </citation>
    <scope>NUCLEOTIDE SEQUENCE</scope>
    <source>
        <strain evidence="12">GVMAG-M-3300023179-86</strain>
    </source>
</reference>
<keyword evidence="5 10" id="KW-0472">Membrane</keyword>
<evidence type="ECO:0000256" key="1">
    <source>
        <dbReference type="ARBA" id="ARBA00004167"/>
    </source>
</evidence>
<evidence type="ECO:0000256" key="9">
    <source>
        <dbReference type="SAM" id="MobiDB-lite"/>
    </source>
</evidence>
<feature type="compositionally biased region" description="Low complexity" evidence="9">
    <location>
        <begin position="91"/>
        <end position="101"/>
    </location>
</feature>
<dbReference type="InterPro" id="IPR016187">
    <property type="entry name" value="CTDL_fold"/>
</dbReference>
<keyword evidence="6" id="KW-1015">Disulfide bond</keyword>
<evidence type="ECO:0000256" key="4">
    <source>
        <dbReference type="ARBA" id="ARBA00022989"/>
    </source>
</evidence>
<sequence>MEVTTSSTIKPENMYNYINSFFMNPVILGIFVLVIVLYFIFFLSLGKNNNSSIFNSNPDMSSLPSSSSNSLEEGIFSSIGLGSNTSSGPASTSLSRTTINNSSSTSSFITNFLTVIILIIFIILLLINGLQYYFGVDIIAKLKDLFGQNPQIDIKVVEKDKPDGDKKIFPKIRKPVLKEEVFNIPGNYFNYDDAKTLCQAQGARLATYNEVEDAYNNGAEWCNYGWSDGQMALFPTQKTTYDGLQKIKGHENDCGRPGVNGGYMANPEIQYGVNCYGYKPKMTKEEEELMNTSTPYPKTEKDLEMERRVNYWKTKLDEILVSPFNYNTWSRV</sequence>